<dbReference type="Pfam" id="PF12599">
    <property type="entry name" value="DUF3768"/>
    <property type="match status" value="1"/>
</dbReference>
<comment type="caution">
    <text evidence="1">The sequence shown here is derived from an EMBL/GenBank/DDBJ whole genome shotgun (WGS) entry which is preliminary data.</text>
</comment>
<reference evidence="1 2" key="1">
    <citation type="submission" date="2017-07" db="EMBL/GenBank/DDBJ databases">
        <title>Draft Genome Sequences of Select Purple Nonsulfur Bacteria.</title>
        <authorList>
            <person name="Lasarre B."/>
            <person name="Mckinlay J.B."/>
        </authorList>
    </citation>
    <scope>NUCLEOTIDE SEQUENCE [LARGE SCALE GENOMIC DNA]</scope>
    <source>
        <strain evidence="1 2">DSM 11290</strain>
    </source>
</reference>
<dbReference type="Proteomes" id="UP000249299">
    <property type="component" value="Unassembled WGS sequence"/>
</dbReference>
<organism evidence="1 2">
    <name type="scientific">Rhodobium orientis</name>
    <dbReference type="NCBI Taxonomy" id="34017"/>
    <lineage>
        <taxon>Bacteria</taxon>
        <taxon>Pseudomonadati</taxon>
        <taxon>Pseudomonadota</taxon>
        <taxon>Alphaproteobacteria</taxon>
        <taxon>Hyphomicrobiales</taxon>
        <taxon>Rhodobiaceae</taxon>
        <taxon>Rhodobium</taxon>
    </lineage>
</organism>
<keyword evidence="2" id="KW-1185">Reference proteome</keyword>
<gene>
    <name evidence="1" type="ORF">CH339_14885</name>
</gene>
<name>A0A327JSI7_9HYPH</name>
<dbReference type="OrthoDB" id="1495368at2"/>
<dbReference type="RefSeq" id="WP_111435166.1">
    <property type="nucleotide sequence ID" value="NZ_JACIGG010000006.1"/>
</dbReference>
<dbReference type="AlphaFoldDB" id="A0A327JSI7"/>
<proteinExistence type="predicted"/>
<accession>A0A327JSI7</accession>
<dbReference type="InterPro" id="IPR022243">
    <property type="entry name" value="DUF3768"/>
</dbReference>
<protein>
    <recommendedName>
        <fullName evidence="3">DUF3768 domain-containing protein</fullName>
    </recommendedName>
</protein>
<evidence type="ECO:0000313" key="2">
    <source>
        <dbReference type="Proteomes" id="UP000249299"/>
    </source>
</evidence>
<evidence type="ECO:0008006" key="3">
    <source>
        <dbReference type="Google" id="ProtNLM"/>
    </source>
</evidence>
<sequence length="114" mass="12967">MNEVTHRDRAQIIAKLNDEFRTTLTGGTVLMTAGVEALGPQFVAKALASVRAFNEFTEDNDPHREHDFGAFSIRGQKLFWKIDYYDQSMRYGSENPCDPEATCRVLTVMLAEEY</sequence>
<dbReference type="EMBL" id="NPEV01000033">
    <property type="protein sequence ID" value="RAI26268.1"/>
    <property type="molecule type" value="Genomic_DNA"/>
</dbReference>
<evidence type="ECO:0000313" key="1">
    <source>
        <dbReference type="EMBL" id="RAI26268.1"/>
    </source>
</evidence>